<dbReference type="GO" id="GO:0004497">
    <property type="term" value="F:monooxygenase activity"/>
    <property type="evidence" value="ECO:0007669"/>
    <property type="project" value="InterPro"/>
</dbReference>
<keyword evidence="5" id="KW-0274">FAD</keyword>
<dbReference type="AlphaFoldDB" id="A0A1V6PTQ8"/>
<evidence type="ECO:0000256" key="4">
    <source>
        <dbReference type="ARBA" id="ARBA00022692"/>
    </source>
</evidence>
<dbReference type="Gene3D" id="3.50.50.60">
    <property type="entry name" value="FAD/NAD(P)-binding domain"/>
    <property type="match status" value="1"/>
</dbReference>
<dbReference type="Pfam" id="PF01494">
    <property type="entry name" value="FAD_binding_3"/>
    <property type="match status" value="1"/>
</dbReference>
<dbReference type="GO" id="GO:0016020">
    <property type="term" value="C:membrane"/>
    <property type="evidence" value="ECO:0007669"/>
    <property type="project" value="UniProtKB-SubCell"/>
</dbReference>
<keyword evidence="11" id="KW-1185">Reference proteome</keyword>
<organism evidence="10 11">
    <name type="scientific">Penicillium antarcticum</name>
    <dbReference type="NCBI Taxonomy" id="416450"/>
    <lineage>
        <taxon>Eukaryota</taxon>
        <taxon>Fungi</taxon>
        <taxon>Dikarya</taxon>
        <taxon>Ascomycota</taxon>
        <taxon>Pezizomycotina</taxon>
        <taxon>Eurotiomycetes</taxon>
        <taxon>Eurotiomycetidae</taxon>
        <taxon>Eurotiales</taxon>
        <taxon>Aspergillaceae</taxon>
        <taxon>Penicillium</taxon>
    </lineage>
</organism>
<evidence type="ECO:0000259" key="9">
    <source>
        <dbReference type="Pfam" id="PF01494"/>
    </source>
</evidence>
<sequence length="186" mass="20966">MAQFRVIIVGGGITGLALANMLERYHIDFAVSEKHEDLTETRSWIRYGARIPDQLGCFEKLESLSMPVNSVAGYDNTGRLCTYLPDIGSWLEESRGYKMAFLERRQVLQVLYDNLRDKSKIHSSCKALDITLTDTGVQVETEGGVFDGDIVIGVDGVHSHVRREMERLALAVGLEELFRREEGEQQ</sequence>
<dbReference type="STRING" id="416450.A0A1V6PTQ8"/>
<keyword evidence="4" id="KW-0812">Transmembrane</keyword>
<dbReference type="PRINTS" id="PR00420">
    <property type="entry name" value="RNGMNOXGNASE"/>
</dbReference>
<evidence type="ECO:0000256" key="3">
    <source>
        <dbReference type="ARBA" id="ARBA00022630"/>
    </source>
</evidence>
<dbReference type="SUPFAM" id="SSF51905">
    <property type="entry name" value="FAD/NAD(P)-binding domain"/>
    <property type="match status" value="1"/>
</dbReference>
<dbReference type="PANTHER" id="PTHR47356">
    <property type="entry name" value="FAD-DEPENDENT MONOOXYGENASE ASQG-RELATED"/>
    <property type="match status" value="1"/>
</dbReference>
<keyword evidence="3" id="KW-0285">Flavoprotein</keyword>
<evidence type="ECO:0000256" key="5">
    <source>
        <dbReference type="ARBA" id="ARBA00022827"/>
    </source>
</evidence>
<evidence type="ECO:0000256" key="8">
    <source>
        <dbReference type="ARBA" id="ARBA00023136"/>
    </source>
</evidence>
<dbReference type="EMBL" id="MDYN01000039">
    <property type="protein sequence ID" value="OQD80097.1"/>
    <property type="molecule type" value="Genomic_DNA"/>
</dbReference>
<dbReference type="Proteomes" id="UP000191672">
    <property type="component" value="Unassembled WGS sequence"/>
</dbReference>
<keyword evidence="6" id="KW-1133">Transmembrane helix</keyword>
<comment type="caution">
    <text evidence="10">The sequence shown here is derived from an EMBL/GenBank/DDBJ whole genome shotgun (WGS) entry which is preliminary data.</text>
</comment>
<evidence type="ECO:0000256" key="1">
    <source>
        <dbReference type="ARBA" id="ARBA00004370"/>
    </source>
</evidence>
<dbReference type="InterPro" id="IPR002938">
    <property type="entry name" value="FAD-bd"/>
</dbReference>
<keyword evidence="7" id="KW-0560">Oxidoreductase</keyword>
<evidence type="ECO:0000256" key="6">
    <source>
        <dbReference type="ARBA" id="ARBA00022989"/>
    </source>
</evidence>
<protein>
    <recommendedName>
        <fullName evidence="9">FAD-binding domain-containing protein</fullName>
    </recommendedName>
</protein>
<evidence type="ECO:0000313" key="10">
    <source>
        <dbReference type="EMBL" id="OQD80097.1"/>
    </source>
</evidence>
<dbReference type="GO" id="GO:0071949">
    <property type="term" value="F:FAD binding"/>
    <property type="evidence" value="ECO:0007669"/>
    <property type="project" value="InterPro"/>
</dbReference>
<feature type="domain" description="FAD-binding" evidence="9">
    <location>
        <begin position="5"/>
        <end position="165"/>
    </location>
</feature>
<comment type="similarity">
    <text evidence="2">Belongs to the paxM FAD-dependent monooxygenase family.</text>
</comment>
<accession>A0A1V6PTQ8</accession>
<dbReference type="InterPro" id="IPR050562">
    <property type="entry name" value="FAD_mOase_fung"/>
</dbReference>
<evidence type="ECO:0000313" key="11">
    <source>
        <dbReference type="Proteomes" id="UP000191672"/>
    </source>
</evidence>
<keyword evidence="8" id="KW-0472">Membrane</keyword>
<evidence type="ECO:0000256" key="2">
    <source>
        <dbReference type="ARBA" id="ARBA00007992"/>
    </source>
</evidence>
<reference evidence="11" key="1">
    <citation type="journal article" date="2017" name="Nat. Microbiol.">
        <title>Global analysis of biosynthetic gene clusters reveals vast potential of secondary metabolite production in Penicillium species.</title>
        <authorList>
            <person name="Nielsen J.C."/>
            <person name="Grijseels S."/>
            <person name="Prigent S."/>
            <person name="Ji B."/>
            <person name="Dainat J."/>
            <person name="Nielsen K.F."/>
            <person name="Frisvad J.C."/>
            <person name="Workman M."/>
            <person name="Nielsen J."/>
        </authorList>
    </citation>
    <scope>NUCLEOTIDE SEQUENCE [LARGE SCALE GENOMIC DNA]</scope>
    <source>
        <strain evidence="11">IBT 31811</strain>
    </source>
</reference>
<gene>
    <name evidence="10" type="ORF">PENANT_c039G05353</name>
</gene>
<dbReference type="PANTHER" id="PTHR47356:SF2">
    <property type="entry name" value="FAD-BINDING DOMAIN-CONTAINING PROTEIN-RELATED"/>
    <property type="match status" value="1"/>
</dbReference>
<name>A0A1V6PTQ8_9EURO</name>
<evidence type="ECO:0000256" key="7">
    <source>
        <dbReference type="ARBA" id="ARBA00023002"/>
    </source>
</evidence>
<dbReference type="InterPro" id="IPR036188">
    <property type="entry name" value="FAD/NAD-bd_sf"/>
</dbReference>
<comment type="subcellular location">
    <subcellularLocation>
        <location evidence="1">Membrane</location>
    </subcellularLocation>
</comment>
<proteinExistence type="inferred from homology"/>